<keyword evidence="2" id="KW-0472">Membrane</keyword>
<feature type="domain" description="Reverse transcriptase" evidence="4">
    <location>
        <begin position="92"/>
        <end position="331"/>
    </location>
</feature>
<dbReference type="SMART" id="SM00406">
    <property type="entry name" value="IGv"/>
    <property type="match status" value="1"/>
</dbReference>
<evidence type="ECO:0000313" key="6">
    <source>
        <dbReference type="Proteomes" id="UP000324091"/>
    </source>
</evidence>
<dbReference type="InterPro" id="IPR043502">
    <property type="entry name" value="DNA/RNA_pol_sf"/>
</dbReference>
<evidence type="ECO:0000313" key="5">
    <source>
        <dbReference type="EMBL" id="TWW54162.1"/>
    </source>
</evidence>
<keyword evidence="5" id="KW-0695">RNA-directed DNA polymerase</keyword>
<keyword evidence="6" id="KW-1185">Reference proteome</keyword>
<dbReference type="GO" id="GO:0016706">
    <property type="term" value="F:2-oxoglutarate-dependent dioxygenase activity"/>
    <property type="evidence" value="ECO:0007669"/>
    <property type="project" value="InterPro"/>
</dbReference>
<dbReference type="InterPro" id="IPR036179">
    <property type="entry name" value="Ig-like_dom_sf"/>
</dbReference>
<dbReference type="PROSITE" id="PS50878">
    <property type="entry name" value="RT_POL"/>
    <property type="match status" value="1"/>
</dbReference>
<dbReference type="Pfam" id="PF07686">
    <property type="entry name" value="V-set"/>
    <property type="match status" value="1"/>
</dbReference>
<sequence>MELSSSGQAPPSQTRLRSEEDYTETSQSSSLWLELTVPQHDSSVRLTVDGNSRQTQKDTVLQPKAEEMAAEDQTVTLDCHYTSTATDVYIFWYKQDGTSRPQFILSRVTFGKGKTEDEFKERFSSTLNPTMKSAPLKIQELQLSDSAVYYCAEAHSDRKQQKCALKPPHAFNTIQPSLLRGKLEGAGVDGHLAAWTTDYLTNRPQYVRLRDCESEVVVCSTGAPQGTVLSPFLFTLYTSDFSHNSDSCHLQKFSDDTAIVGRMSEGNELEYREVITKFVAWCELNHLRINASKTKEVVIDFSRKAPHTAPVNIQGLDIEIVEENKYLGVHLNNGLDWTHNTDALYKKGQSRLHLLRRLRSFGVCRSLLWTFYDSVVASVIFYAVVCWSCGSSERDRKRLNKLVRRAGSVLDCSLDSIEEVGERRMLAKLTSIMDTPSHPYTRLWGP</sequence>
<proteinExistence type="predicted"/>
<dbReference type="SUPFAM" id="SSF56672">
    <property type="entry name" value="DNA/RNA polymerases"/>
    <property type="match status" value="1"/>
</dbReference>
<name>A0A5C6MGF7_9TELE</name>
<dbReference type="PROSITE" id="PS50835">
    <property type="entry name" value="IG_LIKE"/>
    <property type="match status" value="1"/>
</dbReference>
<dbReference type="InterPro" id="IPR000477">
    <property type="entry name" value="RT_dom"/>
</dbReference>
<keyword evidence="2" id="KW-1133">Transmembrane helix</keyword>
<feature type="region of interest" description="Disordered" evidence="1">
    <location>
        <begin position="1"/>
        <end position="30"/>
    </location>
</feature>
<evidence type="ECO:0000256" key="2">
    <source>
        <dbReference type="SAM" id="Phobius"/>
    </source>
</evidence>
<dbReference type="Pfam" id="PF00078">
    <property type="entry name" value="RVT_1"/>
    <property type="match status" value="1"/>
</dbReference>
<dbReference type="Proteomes" id="UP000324091">
    <property type="component" value="Unassembled WGS sequence"/>
</dbReference>
<dbReference type="EMBL" id="RHFK02000378">
    <property type="protein sequence ID" value="TWW54162.1"/>
    <property type="molecule type" value="Genomic_DNA"/>
</dbReference>
<dbReference type="AlphaFoldDB" id="A0A5C6MGF7"/>
<dbReference type="SUPFAM" id="SSF48726">
    <property type="entry name" value="Immunoglobulin"/>
    <property type="match status" value="1"/>
</dbReference>
<dbReference type="InterPro" id="IPR007110">
    <property type="entry name" value="Ig-like_dom"/>
</dbReference>
<dbReference type="InterPro" id="IPR013783">
    <property type="entry name" value="Ig-like_fold"/>
</dbReference>
<accession>A0A5C6MGF7</accession>
<dbReference type="GO" id="GO:0003964">
    <property type="term" value="F:RNA-directed DNA polymerase activity"/>
    <property type="evidence" value="ECO:0007669"/>
    <property type="project" value="UniProtKB-KW"/>
</dbReference>
<organism evidence="5 6">
    <name type="scientific">Takifugu flavidus</name>
    <name type="common">sansaifugu</name>
    <dbReference type="NCBI Taxonomy" id="433684"/>
    <lineage>
        <taxon>Eukaryota</taxon>
        <taxon>Metazoa</taxon>
        <taxon>Chordata</taxon>
        <taxon>Craniata</taxon>
        <taxon>Vertebrata</taxon>
        <taxon>Euteleostomi</taxon>
        <taxon>Actinopterygii</taxon>
        <taxon>Neopterygii</taxon>
        <taxon>Teleostei</taxon>
        <taxon>Neoteleostei</taxon>
        <taxon>Acanthomorphata</taxon>
        <taxon>Eupercaria</taxon>
        <taxon>Tetraodontiformes</taxon>
        <taxon>Tetradontoidea</taxon>
        <taxon>Tetraodontidae</taxon>
        <taxon>Takifugu</taxon>
    </lineage>
</organism>
<dbReference type="InterPro" id="IPR003599">
    <property type="entry name" value="Ig_sub"/>
</dbReference>
<evidence type="ECO:0000259" key="3">
    <source>
        <dbReference type="PROSITE" id="PS50835"/>
    </source>
</evidence>
<dbReference type="InterPro" id="IPR003598">
    <property type="entry name" value="Ig_sub2"/>
</dbReference>
<feature type="domain" description="Ig-like" evidence="3">
    <location>
        <begin position="57"/>
        <end position="156"/>
    </location>
</feature>
<reference evidence="5 6" key="1">
    <citation type="submission" date="2019-04" db="EMBL/GenBank/DDBJ databases">
        <title>Chromosome genome assembly for Takifugu flavidus.</title>
        <authorList>
            <person name="Xiao S."/>
        </authorList>
    </citation>
    <scope>NUCLEOTIDE SEQUENCE [LARGE SCALE GENOMIC DNA]</scope>
    <source>
        <strain evidence="5">HTHZ2018</strain>
        <tissue evidence="5">Muscle</tissue>
    </source>
</reference>
<comment type="caution">
    <text evidence="5">The sequence shown here is derived from an EMBL/GenBank/DDBJ whole genome shotgun (WGS) entry which is preliminary data.</text>
</comment>
<dbReference type="InterPro" id="IPR013106">
    <property type="entry name" value="Ig_V-set"/>
</dbReference>
<evidence type="ECO:0000259" key="4">
    <source>
        <dbReference type="PROSITE" id="PS50878"/>
    </source>
</evidence>
<dbReference type="Pfam" id="PF09004">
    <property type="entry name" value="ALKBH8_N"/>
    <property type="match status" value="1"/>
</dbReference>
<dbReference type="Gene3D" id="2.60.40.10">
    <property type="entry name" value="Immunoglobulins"/>
    <property type="match status" value="1"/>
</dbReference>
<dbReference type="SMART" id="SM00409">
    <property type="entry name" value="IG"/>
    <property type="match status" value="1"/>
</dbReference>
<feature type="transmembrane region" description="Helical" evidence="2">
    <location>
        <begin position="367"/>
        <end position="389"/>
    </location>
</feature>
<gene>
    <name evidence="5" type="ORF">D4764_0220250</name>
</gene>
<dbReference type="SMART" id="SM00408">
    <property type="entry name" value="IGc2"/>
    <property type="match status" value="1"/>
</dbReference>
<keyword evidence="5" id="KW-0548">Nucleotidyltransferase</keyword>
<dbReference type="PANTHER" id="PTHR33332">
    <property type="entry name" value="REVERSE TRANSCRIPTASE DOMAIN-CONTAINING PROTEIN"/>
    <property type="match status" value="1"/>
</dbReference>
<evidence type="ECO:0000256" key="1">
    <source>
        <dbReference type="SAM" id="MobiDB-lite"/>
    </source>
</evidence>
<feature type="compositionally biased region" description="Polar residues" evidence="1">
    <location>
        <begin position="1"/>
        <end position="15"/>
    </location>
</feature>
<keyword evidence="2" id="KW-0812">Transmembrane</keyword>
<dbReference type="GO" id="GO:0008168">
    <property type="term" value="F:methyltransferase activity"/>
    <property type="evidence" value="ECO:0007669"/>
    <property type="project" value="InterPro"/>
</dbReference>
<protein>
    <submittedName>
        <fullName evidence="5">Putative RNA-directed DNA polymerase from transposon BS</fullName>
    </submittedName>
</protein>
<keyword evidence="5" id="KW-0808">Transferase</keyword>
<dbReference type="InterPro" id="IPR015095">
    <property type="entry name" value="AlkB_hom8_N"/>
</dbReference>